<dbReference type="InterPro" id="IPR011991">
    <property type="entry name" value="ArsR-like_HTH"/>
</dbReference>
<evidence type="ECO:0000256" key="1">
    <source>
        <dbReference type="ARBA" id="ARBA00023125"/>
    </source>
</evidence>
<evidence type="ECO:0000313" key="2">
    <source>
        <dbReference type="EMBL" id="MBM6619126.1"/>
    </source>
</evidence>
<comment type="caution">
    <text evidence="2">The sequence shown here is derived from an EMBL/GenBank/DDBJ whole genome shotgun (WGS) entry which is preliminary data.</text>
</comment>
<proteinExistence type="predicted"/>
<dbReference type="Proteomes" id="UP001518925">
    <property type="component" value="Unassembled WGS sequence"/>
</dbReference>
<organism evidence="2 3">
    <name type="scientific">Bacillus suaedaesalsae</name>
    <dbReference type="NCBI Taxonomy" id="2810349"/>
    <lineage>
        <taxon>Bacteria</taxon>
        <taxon>Bacillati</taxon>
        <taxon>Bacillota</taxon>
        <taxon>Bacilli</taxon>
        <taxon>Bacillales</taxon>
        <taxon>Bacillaceae</taxon>
        <taxon>Bacillus</taxon>
    </lineage>
</organism>
<dbReference type="SUPFAM" id="SSF46785">
    <property type="entry name" value="Winged helix' DNA-binding domain"/>
    <property type="match status" value="1"/>
</dbReference>
<dbReference type="EMBL" id="JAFELM010000039">
    <property type="protein sequence ID" value="MBM6619126.1"/>
    <property type="molecule type" value="Genomic_DNA"/>
</dbReference>
<dbReference type="RefSeq" id="WP_204204481.1">
    <property type="nucleotide sequence ID" value="NZ_JAFELM010000039.1"/>
</dbReference>
<sequence>MEKTSKELNADQEGILQNPNVLKTFLYLLDGEISPEELSRKTGLKPLEISFHLDRLEDTNLIKKHEMVSVNGRSIHFVYRAVDRDVDLSSVVPLLSPSTTLDLIYNKVKSDISDLDTQKLLESSATIKYAQVKVKDELFNELRRKMEEIEKFIRANEIGDDEEGVYINSLMIGYRFDREN</sequence>
<name>A0ABS2DL29_9BACI</name>
<dbReference type="Gene3D" id="1.10.10.10">
    <property type="entry name" value="Winged helix-like DNA-binding domain superfamily/Winged helix DNA-binding domain"/>
    <property type="match status" value="1"/>
</dbReference>
<gene>
    <name evidence="2" type="ORF">JR050_15770</name>
</gene>
<dbReference type="InterPro" id="IPR036388">
    <property type="entry name" value="WH-like_DNA-bd_sf"/>
</dbReference>
<dbReference type="InterPro" id="IPR036390">
    <property type="entry name" value="WH_DNA-bd_sf"/>
</dbReference>
<evidence type="ECO:0000313" key="3">
    <source>
        <dbReference type="Proteomes" id="UP001518925"/>
    </source>
</evidence>
<dbReference type="CDD" id="cd00090">
    <property type="entry name" value="HTH_ARSR"/>
    <property type="match status" value="1"/>
</dbReference>
<keyword evidence="3" id="KW-1185">Reference proteome</keyword>
<keyword evidence="1" id="KW-0238">DNA-binding</keyword>
<protein>
    <submittedName>
        <fullName evidence="2">Winged helix-turn-helix transcriptional regulator</fullName>
    </submittedName>
</protein>
<reference evidence="2 3" key="1">
    <citation type="submission" date="2021-02" db="EMBL/GenBank/DDBJ databases">
        <title>Bacillus sp. RD4P76, an endophyte from a halophyte.</title>
        <authorList>
            <person name="Sun J.-Q."/>
        </authorList>
    </citation>
    <scope>NUCLEOTIDE SEQUENCE [LARGE SCALE GENOMIC DNA]</scope>
    <source>
        <strain evidence="2 3">RD4P76</strain>
    </source>
</reference>
<accession>A0ABS2DL29</accession>